<accession>A0AAD9NH98</accession>
<feature type="compositionally biased region" description="Polar residues" evidence="1">
    <location>
        <begin position="1026"/>
        <end position="1035"/>
    </location>
</feature>
<feature type="region of interest" description="Disordered" evidence="1">
    <location>
        <begin position="514"/>
        <end position="543"/>
    </location>
</feature>
<feature type="compositionally biased region" description="Low complexity" evidence="1">
    <location>
        <begin position="879"/>
        <end position="891"/>
    </location>
</feature>
<reference evidence="2" key="1">
    <citation type="journal article" date="2023" name="Mol. Biol. Evol.">
        <title>Third-Generation Sequencing Reveals the Adaptive Role of the Epigenome in Three Deep-Sea Polychaetes.</title>
        <authorList>
            <person name="Perez M."/>
            <person name="Aroh O."/>
            <person name="Sun Y."/>
            <person name="Lan Y."/>
            <person name="Juniper S.K."/>
            <person name="Young C.R."/>
            <person name="Angers B."/>
            <person name="Qian P.Y."/>
        </authorList>
    </citation>
    <scope>NUCLEOTIDE SEQUENCE</scope>
    <source>
        <strain evidence="2">P08H-3</strain>
    </source>
</reference>
<feature type="region of interest" description="Disordered" evidence="1">
    <location>
        <begin position="561"/>
        <end position="608"/>
    </location>
</feature>
<evidence type="ECO:0000256" key="1">
    <source>
        <dbReference type="SAM" id="MobiDB-lite"/>
    </source>
</evidence>
<feature type="compositionally biased region" description="Polar residues" evidence="1">
    <location>
        <begin position="561"/>
        <end position="582"/>
    </location>
</feature>
<dbReference type="EMBL" id="JAODUP010000032">
    <property type="protein sequence ID" value="KAK2167109.1"/>
    <property type="molecule type" value="Genomic_DNA"/>
</dbReference>
<feature type="compositionally biased region" description="Low complexity" evidence="1">
    <location>
        <begin position="670"/>
        <end position="681"/>
    </location>
</feature>
<gene>
    <name evidence="2" type="ORF">LSH36_32g18023</name>
</gene>
<feature type="compositionally biased region" description="Low complexity" evidence="1">
    <location>
        <begin position="389"/>
        <end position="416"/>
    </location>
</feature>
<feature type="region of interest" description="Disordered" evidence="1">
    <location>
        <begin position="899"/>
        <end position="929"/>
    </location>
</feature>
<proteinExistence type="predicted"/>
<evidence type="ECO:0000313" key="3">
    <source>
        <dbReference type="Proteomes" id="UP001208570"/>
    </source>
</evidence>
<feature type="compositionally biased region" description="Basic and acidic residues" evidence="1">
    <location>
        <begin position="1036"/>
        <end position="1059"/>
    </location>
</feature>
<protein>
    <submittedName>
        <fullName evidence="2">Uncharacterized protein</fullName>
    </submittedName>
</protein>
<keyword evidence="3" id="KW-1185">Reference proteome</keyword>
<evidence type="ECO:0000313" key="2">
    <source>
        <dbReference type="EMBL" id="KAK2167109.1"/>
    </source>
</evidence>
<dbReference type="AlphaFoldDB" id="A0AAD9NH98"/>
<feature type="compositionally biased region" description="Polar residues" evidence="1">
    <location>
        <begin position="517"/>
        <end position="526"/>
    </location>
</feature>
<comment type="caution">
    <text evidence="2">The sequence shown here is derived from an EMBL/GenBank/DDBJ whole genome shotgun (WGS) entry which is preliminary data.</text>
</comment>
<dbReference type="Proteomes" id="UP001208570">
    <property type="component" value="Unassembled WGS sequence"/>
</dbReference>
<name>A0AAD9NH98_9ANNE</name>
<feature type="region of interest" description="Disordered" evidence="1">
    <location>
        <begin position="373"/>
        <end position="416"/>
    </location>
</feature>
<feature type="compositionally biased region" description="Low complexity" evidence="1">
    <location>
        <begin position="527"/>
        <end position="543"/>
    </location>
</feature>
<dbReference type="Gene3D" id="1.20.1420.10">
    <property type="entry name" value="Talin, central domain"/>
    <property type="match status" value="1"/>
</dbReference>
<organism evidence="2 3">
    <name type="scientific">Paralvinella palmiformis</name>
    <dbReference type="NCBI Taxonomy" id="53620"/>
    <lineage>
        <taxon>Eukaryota</taxon>
        <taxon>Metazoa</taxon>
        <taxon>Spiralia</taxon>
        <taxon>Lophotrochozoa</taxon>
        <taxon>Annelida</taxon>
        <taxon>Polychaeta</taxon>
        <taxon>Sedentaria</taxon>
        <taxon>Canalipalpata</taxon>
        <taxon>Terebellida</taxon>
        <taxon>Terebelliformia</taxon>
        <taxon>Alvinellidae</taxon>
        <taxon>Paralvinella</taxon>
    </lineage>
</organism>
<feature type="compositionally biased region" description="Basic and acidic residues" evidence="1">
    <location>
        <begin position="273"/>
        <end position="286"/>
    </location>
</feature>
<feature type="region of interest" description="Disordered" evidence="1">
    <location>
        <begin position="670"/>
        <end position="695"/>
    </location>
</feature>
<feature type="compositionally biased region" description="Basic and acidic residues" evidence="1">
    <location>
        <begin position="685"/>
        <end position="695"/>
    </location>
</feature>
<feature type="region of interest" description="Disordered" evidence="1">
    <location>
        <begin position="273"/>
        <end position="296"/>
    </location>
</feature>
<sequence>MEYGGKELDVYVFVVPPDEHEAHRLRAHSMPDVCLASGSQSDEQFIKPITAKLSFSDLPKAELSGLVTWPTNRELTHLAEYCPVIGSLIKNLVNGAYQKTVKSSVTGLYLKSPSVTTADIIQGSPHSFGLHSPEQMPSSEDEFKKLAFSFGLHSPEAVSPECLHPSYNPRLFSDGQLYFDPEIIDLTLIPPPATPDENETLMDFSSPAMAMPPPEFKDRNSPSTCQCSESPSFMMDLPSPIRDKIDAIVQNDEDLGNQMAIIDALVMAELNKDKEESEKEGGKFENESDSGNETIASDNIELGHSSVSDVIDLSSLAVTEGQSLPLDLDKLDIDAFIASMTVPPPPKNDSIEDTADVLCTSSRKSACVESTLLKTSDSTSDVDKGTEASSSSPCPLPPCSESDLTKSLSTSTTSSDALTRNAPALLSELFNGRNYSVLELDDEIAKLVIPPPPDTSNAVLTEIPVVPPVSEIEDLKEKKEDNGSLSQVAPYDSPTALEGTRLVESLRAEYEHRLGVSPSQGSVHDGSTSLNEESTSSQSMSWSNPYKKGLWQPTLISKSADSSPLHQATESLAHSRVHNSIGTLPRILRKRDTPPPPPPRRSSMQPQMEKIGVRTSDNITNISLHQVVHQRSFSVPEESTSYPKVTDSSSLVWKVGTQLSSVEQHSLSTVQQSTSTIQQHSNDTTGHKKSTEKEAQRRIMKNILTPVTCRSNPSWTKQSLADEAASKGNTFTAMRRTPQKVKARSATIERDMTGSKIKSTFIPGRESLVSKSVTLERDSVPNLHDMLEVSRSVDNINLQAYKEYKRSSSVSSSDSTKSGSTDSSTRFQSFKSKLKSYVAPSIYKKQQIFNRSSAKEKGEKFDLGSELHKSEYLSTSGCSSPSPRSPHSSVSRHVAAFSEFSTNEHSPSLPRKSQLVEEHNSFTDTSSETKSNAKTFKTFLGDKSGSSPPTVQKTARIRTSLPHTKVEIPGLSKEQVVSSPKKVALPVVSLSTSVANVSIANADELPALQESVTIPKGRVLVKVAPSQGSATQNGDGSEKQKSANKQTDDSKEIQQKDIIRETGATEKVKSIRNELESKLDYKHFARDSSHGAVSCESGEQILGALEMFTKYVQSHEYIGETVFTDANHDVDHMVGHLTQLLNKRLKHAQDRVSGDYKALKDSLIQNSRTFVTDSKLLVSSATQSKQKLVHHVNCSIHTLAKIVFKSGQIITILTNQDNLNMLGSKVADVAMAYTATVEAASDAAGKPLSDPNMKLLMKRATSLAAILSSFMKTLKALETR</sequence>
<feature type="region of interest" description="Disordered" evidence="1">
    <location>
        <begin position="1026"/>
        <end position="1059"/>
    </location>
</feature>
<feature type="region of interest" description="Disordered" evidence="1">
    <location>
        <begin position="872"/>
        <end position="891"/>
    </location>
</feature>